<dbReference type="EnsemblMetazoa" id="Aqu2.1.25822_001">
    <property type="protein sequence ID" value="Aqu2.1.25822_001"/>
    <property type="gene ID" value="Aqu2.1.25822"/>
</dbReference>
<evidence type="ECO:0000256" key="2">
    <source>
        <dbReference type="SAM" id="Phobius"/>
    </source>
</evidence>
<keyword evidence="2" id="KW-0812">Transmembrane</keyword>
<feature type="transmembrane region" description="Helical" evidence="2">
    <location>
        <begin position="119"/>
        <end position="138"/>
    </location>
</feature>
<dbReference type="AlphaFoldDB" id="A0A1X7UDH9"/>
<keyword evidence="2" id="KW-0472">Membrane</keyword>
<dbReference type="InParanoid" id="A0A1X7UDH9"/>
<feature type="region of interest" description="Disordered" evidence="1">
    <location>
        <begin position="1"/>
        <end position="21"/>
    </location>
</feature>
<accession>A0A1X7UDH9</accession>
<evidence type="ECO:0000256" key="1">
    <source>
        <dbReference type="SAM" id="MobiDB-lite"/>
    </source>
</evidence>
<protein>
    <submittedName>
        <fullName evidence="3">Uncharacterized protein</fullName>
    </submittedName>
</protein>
<reference evidence="3" key="1">
    <citation type="submission" date="2017-05" db="UniProtKB">
        <authorList>
            <consortium name="EnsemblMetazoa"/>
        </authorList>
    </citation>
    <scope>IDENTIFICATION</scope>
</reference>
<keyword evidence="2" id="KW-1133">Transmembrane helix</keyword>
<name>A0A1X7UDH9_AMPQE</name>
<sequence length="148" mass="16975">MSDNSEDDSNGNENETFQEENISDEVFHANENACESEDFTNVEYEDFKDFDCFDVHVVAAATSGGSYYFFDTFIQAVLFMLINCPRPLTLNLDVRIPGLVELKNFKLPLFEPPREEDEVITYIIITLLLTISQLWQLFPAIVVTYPPD</sequence>
<organism evidence="3">
    <name type="scientific">Amphimedon queenslandica</name>
    <name type="common">Sponge</name>
    <dbReference type="NCBI Taxonomy" id="400682"/>
    <lineage>
        <taxon>Eukaryota</taxon>
        <taxon>Metazoa</taxon>
        <taxon>Porifera</taxon>
        <taxon>Demospongiae</taxon>
        <taxon>Heteroscleromorpha</taxon>
        <taxon>Haplosclerida</taxon>
        <taxon>Niphatidae</taxon>
        <taxon>Amphimedon</taxon>
    </lineage>
</organism>
<evidence type="ECO:0000313" key="3">
    <source>
        <dbReference type="EnsemblMetazoa" id="Aqu2.1.25822_001"/>
    </source>
</evidence>
<proteinExistence type="predicted"/>